<accession>A0AAW8GAG3</accession>
<dbReference type="EMBL" id="JAUTBB010000001">
    <property type="protein sequence ID" value="MDQ1118188.1"/>
    <property type="molecule type" value="Genomic_DNA"/>
</dbReference>
<sequence>MRDPSPCIPTNARGQAVLPDSMTARCFCCDQKLYFAPDSDAGRVIERYGIVVCATCFESSASGWSAEHEPRVLQQLQLSRLAPPARNAHGLLPRD</sequence>
<protein>
    <submittedName>
        <fullName evidence="1">Uncharacterized protein</fullName>
    </submittedName>
</protein>
<evidence type="ECO:0000313" key="2">
    <source>
        <dbReference type="Proteomes" id="UP001234354"/>
    </source>
</evidence>
<dbReference type="Proteomes" id="UP001234354">
    <property type="component" value="Unassembled WGS sequence"/>
</dbReference>
<comment type="caution">
    <text evidence="1">The sequence shown here is derived from an EMBL/GenBank/DDBJ whole genome shotgun (WGS) entry which is preliminary data.</text>
</comment>
<organism evidence="1 2">
    <name type="scientific">Pseudoxanthomonas winnipegensis</name>
    <dbReference type="NCBI Taxonomy" id="2480810"/>
    <lineage>
        <taxon>Bacteria</taxon>
        <taxon>Pseudomonadati</taxon>
        <taxon>Pseudomonadota</taxon>
        <taxon>Gammaproteobacteria</taxon>
        <taxon>Lysobacterales</taxon>
        <taxon>Lysobacteraceae</taxon>
        <taxon>Pseudoxanthomonas</taxon>
    </lineage>
</organism>
<evidence type="ECO:0000313" key="1">
    <source>
        <dbReference type="EMBL" id="MDQ1118188.1"/>
    </source>
</evidence>
<reference evidence="1" key="1">
    <citation type="submission" date="2023-07" db="EMBL/GenBank/DDBJ databases">
        <title>Functional and genomic diversity of the sorghum phyllosphere microbiome.</title>
        <authorList>
            <person name="Shade A."/>
        </authorList>
    </citation>
    <scope>NUCLEOTIDE SEQUENCE</scope>
    <source>
        <strain evidence="1">SORGH_AS_0908</strain>
    </source>
</reference>
<gene>
    <name evidence="1" type="ORF">QE383_000496</name>
</gene>
<dbReference type="AlphaFoldDB" id="A0AAW8GAG3"/>
<name>A0AAW8GAG3_9GAMM</name>
<proteinExistence type="predicted"/>